<dbReference type="PANTHER" id="PTHR46517">
    <property type="entry name" value="FRUCTOSE-2,6-BISPHOSPHATASE TIGAR"/>
    <property type="match status" value="1"/>
</dbReference>
<evidence type="ECO:0008006" key="6">
    <source>
        <dbReference type="Google" id="ProtNLM"/>
    </source>
</evidence>
<sequence>MSQLRLVLCRHTEVDLNAEHRYTGQIDVPLNSAGKEQAERLASELSKLKVSAIYSSDLIRAMQTASEIAIFHPLLSLITDQRLREVNLGQLNGMLKSEVKLKYPNQKFSTHNPDFDFSDVGGESRTAVIRRYTEFFNELTKNVGTSLDVQDNIVVVGHGTALRIFLESLGIACLLEQGNHQIILYSTKTN</sequence>
<evidence type="ECO:0000313" key="4">
    <source>
        <dbReference type="EMBL" id="OGF77902.1"/>
    </source>
</evidence>
<feature type="binding site" evidence="3">
    <location>
        <begin position="10"/>
        <end position="17"/>
    </location>
    <ligand>
        <name>substrate</name>
    </ligand>
</feature>
<dbReference type="InterPro" id="IPR029033">
    <property type="entry name" value="His_PPase_superfam"/>
</dbReference>
<feature type="active site" description="Tele-phosphohistidine intermediate" evidence="2">
    <location>
        <position position="11"/>
    </location>
</feature>
<gene>
    <name evidence="4" type="ORF">A2W54_04785</name>
</gene>
<proteinExistence type="predicted"/>
<dbReference type="GO" id="GO:0005829">
    <property type="term" value="C:cytosol"/>
    <property type="evidence" value="ECO:0007669"/>
    <property type="project" value="TreeGrafter"/>
</dbReference>
<dbReference type="AlphaFoldDB" id="A0A1F5WQF9"/>
<dbReference type="PIRSF" id="PIRSF000709">
    <property type="entry name" value="6PFK_2-Ptase"/>
    <property type="match status" value="1"/>
</dbReference>
<name>A0A1F5WQF9_9BACT</name>
<dbReference type="CDD" id="cd07067">
    <property type="entry name" value="HP_PGM_like"/>
    <property type="match status" value="1"/>
</dbReference>
<evidence type="ECO:0000256" key="1">
    <source>
        <dbReference type="ARBA" id="ARBA00022801"/>
    </source>
</evidence>
<organism evidence="4 5">
    <name type="scientific">Candidatus Giovannonibacteria bacterium RIFCSPHIGHO2_02_43_13</name>
    <dbReference type="NCBI Taxonomy" id="1798330"/>
    <lineage>
        <taxon>Bacteria</taxon>
        <taxon>Candidatus Giovannoniibacteriota</taxon>
    </lineage>
</organism>
<reference evidence="4 5" key="1">
    <citation type="journal article" date="2016" name="Nat. Commun.">
        <title>Thousands of microbial genomes shed light on interconnected biogeochemical processes in an aquifer system.</title>
        <authorList>
            <person name="Anantharaman K."/>
            <person name="Brown C.T."/>
            <person name="Hug L.A."/>
            <person name="Sharon I."/>
            <person name="Castelle C.J."/>
            <person name="Probst A.J."/>
            <person name="Thomas B.C."/>
            <person name="Singh A."/>
            <person name="Wilkins M.J."/>
            <person name="Karaoz U."/>
            <person name="Brodie E.L."/>
            <person name="Williams K.H."/>
            <person name="Hubbard S.S."/>
            <person name="Banfield J.F."/>
        </authorList>
    </citation>
    <scope>NUCLEOTIDE SEQUENCE [LARGE SCALE GENOMIC DNA]</scope>
</reference>
<dbReference type="GO" id="GO:0043456">
    <property type="term" value="P:regulation of pentose-phosphate shunt"/>
    <property type="evidence" value="ECO:0007669"/>
    <property type="project" value="TreeGrafter"/>
</dbReference>
<evidence type="ECO:0000256" key="2">
    <source>
        <dbReference type="PIRSR" id="PIRSR613078-1"/>
    </source>
</evidence>
<evidence type="ECO:0000313" key="5">
    <source>
        <dbReference type="Proteomes" id="UP000178425"/>
    </source>
</evidence>
<comment type="caution">
    <text evidence="4">The sequence shown here is derived from an EMBL/GenBank/DDBJ whole genome shotgun (WGS) entry which is preliminary data.</text>
</comment>
<dbReference type="InterPro" id="IPR051695">
    <property type="entry name" value="Phosphoglycerate_Mutase"/>
</dbReference>
<feature type="active site" description="Proton donor/acceptor" evidence="2">
    <location>
        <position position="85"/>
    </location>
</feature>
<dbReference type="SMART" id="SM00855">
    <property type="entry name" value="PGAM"/>
    <property type="match status" value="1"/>
</dbReference>
<evidence type="ECO:0000256" key="3">
    <source>
        <dbReference type="PIRSR" id="PIRSR613078-2"/>
    </source>
</evidence>
<dbReference type="Pfam" id="PF00300">
    <property type="entry name" value="His_Phos_1"/>
    <property type="match status" value="1"/>
</dbReference>
<feature type="binding site" evidence="3">
    <location>
        <position position="96"/>
    </location>
    <ligand>
        <name>substrate</name>
    </ligand>
</feature>
<feature type="binding site" evidence="3">
    <location>
        <begin position="23"/>
        <end position="24"/>
    </location>
    <ligand>
        <name>substrate</name>
    </ligand>
</feature>
<dbReference type="Gene3D" id="3.40.50.1240">
    <property type="entry name" value="Phosphoglycerate mutase-like"/>
    <property type="match status" value="1"/>
</dbReference>
<dbReference type="InterPro" id="IPR013078">
    <property type="entry name" value="His_Pase_superF_clade-1"/>
</dbReference>
<accession>A0A1F5WQF9</accession>
<feature type="binding site" evidence="3">
    <location>
        <position position="60"/>
    </location>
    <ligand>
        <name>substrate</name>
    </ligand>
</feature>
<protein>
    <recommendedName>
        <fullName evidence="6">Phosphoglycerate mutase (2,3-diphosphoglycerate-dependent)</fullName>
    </recommendedName>
</protein>
<dbReference type="GO" id="GO:0004331">
    <property type="term" value="F:fructose-2,6-bisphosphate 2-phosphatase activity"/>
    <property type="evidence" value="ECO:0007669"/>
    <property type="project" value="TreeGrafter"/>
</dbReference>
<dbReference type="SUPFAM" id="SSF53254">
    <property type="entry name" value="Phosphoglycerate mutase-like"/>
    <property type="match status" value="1"/>
</dbReference>
<dbReference type="EMBL" id="MFHI01000033">
    <property type="protein sequence ID" value="OGF77902.1"/>
    <property type="molecule type" value="Genomic_DNA"/>
</dbReference>
<dbReference type="GO" id="GO:0045820">
    <property type="term" value="P:negative regulation of glycolytic process"/>
    <property type="evidence" value="ECO:0007669"/>
    <property type="project" value="TreeGrafter"/>
</dbReference>
<dbReference type="PANTHER" id="PTHR46517:SF1">
    <property type="entry name" value="FRUCTOSE-2,6-BISPHOSPHATASE TIGAR"/>
    <property type="match status" value="1"/>
</dbReference>
<keyword evidence="1" id="KW-0378">Hydrolase</keyword>
<dbReference type="Proteomes" id="UP000178425">
    <property type="component" value="Unassembled WGS sequence"/>
</dbReference>